<protein>
    <submittedName>
        <fullName evidence="1">Uncharacterized protein</fullName>
    </submittedName>
</protein>
<accession>A0A2N0NTQ9</accession>
<name>A0A2N0NTQ9_9GLOM</name>
<dbReference type="AlphaFoldDB" id="A0A2N0NTQ9"/>
<comment type="caution">
    <text evidence="1">The sequence shown here is derived from an EMBL/GenBank/DDBJ whole genome shotgun (WGS) entry which is preliminary data.</text>
</comment>
<evidence type="ECO:0000313" key="1">
    <source>
        <dbReference type="EMBL" id="PKB97966.1"/>
    </source>
</evidence>
<gene>
    <name evidence="1" type="ORF">RhiirA5_466244</name>
</gene>
<organism evidence="1 2">
    <name type="scientific">Rhizophagus irregularis</name>
    <dbReference type="NCBI Taxonomy" id="588596"/>
    <lineage>
        <taxon>Eukaryota</taxon>
        <taxon>Fungi</taxon>
        <taxon>Fungi incertae sedis</taxon>
        <taxon>Mucoromycota</taxon>
        <taxon>Glomeromycotina</taxon>
        <taxon>Glomeromycetes</taxon>
        <taxon>Glomerales</taxon>
        <taxon>Glomeraceae</taxon>
        <taxon>Rhizophagus</taxon>
    </lineage>
</organism>
<proteinExistence type="predicted"/>
<reference evidence="1 2" key="1">
    <citation type="submission" date="2016-04" db="EMBL/GenBank/DDBJ databases">
        <title>Genome analyses suggest a sexual origin of heterokaryosis in a supposedly ancient asexual fungus.</title>
        <authorList>
            <person name="Ropars J."/>
            <person name="Sedzielewska K."/>
            <person name="Noel J."/>
            <person name="Charron P."/>
            <person name="Farinelli L."/>
            <person name="Marton T."/>
            <person name="Kruger M."/>
            <person name="Pelin A."/>
            <person name="Brachmann A."/>
            <person name="Corradi N."/>
        </authorList>
    </citation>
    <scope>NUCLEOTIDE SEQUENCE [LARGE SCALE GENOMIC DNA]</scope>
    <source>
        <strain evidence="1 2">A5</strain>
    </source>
</reference>
<dbReference type="VEuPathDB" id="FungiDB:RhiirA1_404198"/>
<evidence type="ECO:0000313" key="2">
    <source>
        <dbReference type="Proteomes" id="UP000232722"/>
    </source>
</evidence>
<reference evidence="1 2" key="2">
    <citation type="submission" date="2017-09" db="EMBL/GenBank/DDBJ databases">
        <title>Extensive intraspecific genome diversity in a model arbuscular mycorrhizal fungus.</title>
        <authorList>
            <person name="Chen E.C."/>
            <person name="Morin E."/>
            <person name="Beaudet D."/>
            <person name="Noel J."/>
            <person name="Ndikumana S."/>
            <person name="Charron P."/>
            <person name="St-Onge C."/>
            <person name="Giorgi J."/>
            <person name="Grigoriev I.V."/>
            <person name="Roux C."/>
            <person name="Martin F.M."/>
            <person name="Corradi N."/>
        </authorList>
    </citation>
    <scope>NUCLEOTIDE SEQUENCE [LARGE SCALE GENOMIC DNA]</scope>
    <source>
        <strain evidence="1 2">A5</strain>
    </source>
</reference>
<dbReference type="Proteomes" id="UP000232722">
    <property type="component" value="Unassembled WGS sequence"/>
</dbReference>
<dbReference type="EMBL" id="LLXJ01002887">
    <property type="protein sequence ID" value="PKB97966.1"/>
    <property type="molecule type" value="Genomic_DNA"/>
</dbReference>
<sequence>MTIKFSSIPLLPKENKENLKCNKKNLSKKHQTCSSTPSPYFRRQTLPLTTSTSKKYIGQELLSRNTNPACKLLGQLDFKGIGTKTHYFSIKMLPETIFQFPKPKLKLKLNPKLF</sequence>